<organism evidence="2 3">
    <name type="scientific">Lutimonas vermicola</name>
    <dbReference type="NCBI Taxonomy" id="414288"/>
    <lineage>
        <taxon>Bacteria</taxon>
        <taxon>Pseudomonadati</taxon>
        <taxon>Bacteroidota</taxon>
        <taxon>Flavobacteriia</taxon>
        <taxon>Flavobacteriales</taxon>
        <taxon>Flavobacteriaceae</taxon>
        <taxon>Lutimonas</taxon>
    </lineage>
</organism>
<comment type="caution">
    <text evidence="2">The sequence shown here is derived from an EMBL/GenBank/DDBJ whole genome shotgun (WGS) entry which is preliminary data.</text>
</comment>
<accession>A0ABU9L0C6</accession>
<name>A0ABU9L0C6_9FLAO</name>
<proteinExistence type="predicted"/>
<feature type="chain" id="PRO_5045688204" evidence="1">
    <location>
        <begin position="21"/>
        <end position="257"/>
    </location>
</feature>
<keyword evidence="3" id="KW-1185">Reference proteome</keyword>
<dbReference type="RefSeq" id="WP_342159814.1">
    <property type="nucleotide sequence ID" value="NZ_JBCDNA010000002.1"/>
</dbReference>
<keyword evidence="1" id="KW-0732">Signal</keyword>
<dbReference type="Proteomes" id="UP001474120">
    <property type="component" value="Unassembled WGS sequence"/>
</dbReference>
<sequence length="257" mass="29473">MKKLPLILMGLLFCIPSMIAQGVTMHQYRRVEPQNMEEYLKRETTYWQKLAESEVTKGNLTFWAILQKVGGTDQKNGSNILIINSFKNMDTANEIWGNLQELFPDTKMEDMNTWELAENRATIYLRNLGNHVEVPNANPDKDFKYVYIIYHNPKNMNKLLDFEADKWKPMAEKAMADGMTTMKGWGNAVVVSPQSSKFPYATQSYDLFASMTDALSPTFKEGFTWPDNFMADIEGNDAGPRHKNLYRIITVVSTPSE</sequence>
<reference evidence="2 3" key="1">
    <citation type="submission" date="2024-04" db="EMBL/GenBank/DDBJ databases">
        <title>whole genome sequencing of Lutimonas vermicola strain IMCC1616.</title>
        <authorList>
            <person name="Bae S.S."/>
        </authorList>
    </citation>
    <scope>NUCLEOTIDE SEQUENCE [LARGE SCALE GENOMIC DNA]</scope>
    <source>
        <strain evidence="2 3">IMCC1616</strain>
    </source>
</reference>
<feature type="signal peptide" evidence="1">
    <location>
        <begin position="1"/>
        <end position="20"/>
    </location>
</feature>
<gene>
    <name evidence="2" type="ORF">AABB81_08045</name>
</gene>
<evidence type="ECO:0000313" key="2">
    <source>
        <dbReference type="EMBL" id="MEL4455844.1"/>
    </source>
</evidence>
<protein>
    <submittedName>
        <fullName evidence="2">Uncharacterized protein</fullName>
    </submittedName>
</protein>
<evidence type="ECO:0000313" key="3">
    <source>
        <dbReference type="Proteomes" id="UP001474120"/>
    </source>
</evidence>
<evidence type="ECO:0000256" key="1">
    <source>
        <dbReference type="SAM" id="SignalP"/>
    </source>
</evidence>
<dbReference type="EMBL" id="JBCDNA010000002">
    <property type="protein sequence ID" value="MEL4455844.1"/>
    <property type="molecule type" value="Genomic_DNA"/>
</dbReference>